<comment type="cofactor">
    <cofactor evidence="1">
        <name>FAD</name>
        <dbReference type="ChEBI" id="CHEBI:57692"/>
    </cofactor>
</comment>
<dbReference type="InterPro" id="IPR036188">
    <property type="entry name" value="FAD/NAD-bd_sf"/>
</dbReference>
<dbReference type="SUPFAM" id="SSF54373">
    <property type="entry name" value="FAD-linked reductases, C-terminal domain"/>
    <property type="match status" value="1"/>
</dbReference>
<dbReference type="RefSeq" id="WP_344174117.1">
    <property type="nucleotide sequence ID" value="NZ_BAAARY010000022.1"/>
</dbReference>
<protein>
    <submittedName>
        <fullName evidence="5">FAD-dependent oxidoreductase</fullName>
    </submittedName>
</protein>
<dbReference type="PANTHER" id="PTHR43563">
    <property type="entry name" value="AMINE OXIDASE"/>
    <property type="match status" value="1"/>
</dbReference>
<dbReference type="InterPro" id="IPR001613">
    <property type="entry name" value="Flavin_amine_oxidase"/>
</dbReference>
<dbReference type="Gene3D" id="1.10.405.10">
    <property type="entry name" value="Guanine Nucleotide Dissociation Inhibitor, domain 1"/>
    <property type="match status" value="1"/>
</dbReference>
<feature type="domain" description="Amine oxidase" evidence="4">
    <location>
        <begin position="13"/>
        <end position="453"/>
    </location>
</feature>
<dbReference type="InterPro" id="IPR050703">
    <property type="entry name" value="Flavin_MAO"/>
</dbReference>
<dbReference type="Gene3D" id="3.50.50.60">
    <property type="entry name" value="FAD/NAD(P)-binding domain"/>
    <property type="match status" value="1"/>
</dbReference>
<accession>A0ABP6B0I8</accession>
<organism evidence="5 6">
    <name type="scientific">Pilimelia columellifera subsp. columellifera</name>
    <dbReference type="NCBI Taxonomy" id="706583"/>
    <lineage>
        <taxon>Bacteria</taxon>
        <taxon>Bacillati</taxon>
        <taxon>Actinomycetota</taxon>
        <taxon>Actinomycetes</taxon>
        <taxon>Micromonosporales</taxon>
        <taxon>Micromonosporaceae</taxon>
        <taxon>Pilimelia</taxon>
    </lineage>
</organism>
<evidence type="ECO:0000256" key="3">
    <source>
        <dbReference type="ARBA" id="ARBA00023002"/>
    </source>
</evidence>
<evidence type="ECO:0000256" key="2">
    <source>
        <dbReference type="ARBA" id="ARBA00005995"/>
    </source>
</evidence>
<comment type="caution">
    <text evidence="5">The sequence shown here is derived from an EMBL/GenBank/DDBJ whole genome shotgun (WGS) entry which is preliminary data.</text>
</comment>
<keyword evidence="3" id="KW-0560">Oxidoreductase</keyword>
<dbReference type="Pfam" id="PF01593">
    <property type="entry name" value="Amino_oxidase"/>
    <property type="match status" value="1"/>
</dbReference>
<name>A0ABP6B0I8_9ACTN</name>
<dbReference type="PRINTS" id="PR00757">
    <property type="entry name" value="AMINEOXDASEF"/>
</dbReference>
<dbReference type="InterPro" id="IPR002937">
    <property type="entry name" value="Amino_oxidase"/>
</dbReference>
<dbReference type="Proteomes" id="UP001499978">
    <property type="component" value="Unassembled WGS sequence"/>
</dbReference>
<dbReference type="SUPFAM" id="SSF51905">
    <property type="entry name" value="FAD/NAD(P)-binding domain"/>
    <property type="match status" value="1"/>
</dbReference>
<sequence length="458" mass="48396">MAEVDVAIVGAGLAGLTAARRLIRAGRRVTVLEARNRVGGRVLSVPTDDGPVVECGAEFVGPTQNRILALADEFEVATARTFDTGRNVYHRGGKLRRYHAAGPLGPIPPDIGAVEAAAAMLTLNRMARAMPVGAPWRHRHARRLDAQSVQEWINKRSFTPGARFLLSVAMSAALSAHPAEVSLLYWLNYIAAAGDENHPGTVQRLASTTGGAQESVLVGGAQRIPDAMAAELGERVRLGVAVRAVEQAGDTATVVADQLTVRARRVVVAMSPALSSTIVFTPTLPAARLQLAQRMPMGSVGKALAVYARPFWRARGLTGQAVSDQGPVDVTFDGTPPDTTAGVLVGFVSAEHMRRLDGADEDLVRAECLGSFVRYFGAAAATPTAFVLQRWDREQWSRGGPTGIAGPGTLSTLGPALREPCGLTHWAGAETADYWTGYMDGAVRSGERVADEVDAALG</sequence>
<dbReference type="EMBL" id="BAAARY010000022">
    <property type="protein sequence ID" value="GAA2530831.1"/>
    <property type="molecule type" value="Genomic_DNA"/>
</dbReference>
<evidence type="ECO:0000259" key="4">
    <source>
        <dbReference type="Pfam" id="PF01593"/>
    </source>
</evidence>
<evidence type="ECO:0000313" key="6">
    <source>
        <dbReference type="Proteomes" id="UP001499978"/>
    </source>
</evidence>
<keyword evidence="6" id="KW-1185">Reference proteome</keyword>
<proteinExistence type="inferred from homology"/>
<evidence type="ECO:0000256" key="1">
    <source>
        <dbReference type="ARBA" id="ARBA00001974"/>
    </source>
</evidence>
<dbReference type="PANTHER" id="PTHR43563:SF14">
    <property type="entry name" value="AMINE OXIDASE"/>
    <property type="match status" value="1"/>
</dbReference>
<dbReference type="Gene3D" id="3.90.660.10">
    <property type="match status" value="1"/>
</dbReference>
<gene>
    <name evidence="5" type="ORF">GCM10010201_32990</name>
</gene>
<comment type="similarity">
    <text evidence="2">Belongs to the flavin monoamine oxidase family.</text>
</comment>
<reference evidence="6" key="1">
    <citation type="journal article" date="2019" name="Int. J. Syst. Evol. Microbiol.">
        <title>The Global Catalogue of Microorganisms (GCM) 10K type strain sequencing project: providing services to taxonomists for standard genome sequencing and annotation.</title>
        <authorList>
            <consortium name="The Broad Institute Genomics Platform"/>
            <consortium name="The Broad Institute Genome Sequencing Center for Infectious Disease"/>
            <person name="Wu L."/>
            <person name="Ma J."/>
        </authorList>
    </citation>
    <scope>NUCLEOTIDE SEQUENCE [LARGE SCALE GENOMIC DNA]</scope>
    <source>
        <strain evidence="6">JCM 3367</strain>
    </source>
</reference>
<evidence type="ECO:0000313" key="5">
    <source>
        <dbReference type="EMBL" id="GAA2530831.1"/>
    </source>
</evidence>